<sequence length="398" mass="45007">MAKMLQKIAFTFMTLIYKVDPHFIPNDGLFAADIKVPLDPVTPRPAMNLPEYQRITASEVQMDLFRPDQDLKRVPDLLYPVFHPSEAKPPKSSTSTYKPVGMLCHLDRIYVRVLKSLFTNPDAYKYLKVGSCAVNQATDTHYYVLYALNGCDGQRQENQDSVIYSNTLRYEPEETTELVVRELPFSVGLECHYHKHHRSYQLGFYPEVFKETIFVGLTSGASITHVDERGDVLLPVRSYSIGEPMYFEVKAHSRDTAGRRVYLNKCYISASEDLTATPTYTVLDNYGCLVDGKQNAQSKFYPSTDESTVRFSVASVLFKDLISQPKDKRIMFVHCEMTLGPQTPTPSAKSCTYDLSTKRWTELLGDDSVCTCCDTSCPAPESSDTATMMISSNPWEIV</sequence>
<dbReference type="Gene3D" id="2.60.40.3210">
    <property type="entry name" value="Zona pellucida, ZP-N domain"/>
    <property type="match status" value="1"/>
</dbReference>
<dbReference type="GeneTree" id="ENSGT01030000234567"/>
<dbReference type="Gene3D" id="2.60.40.4100">
    <property type="entry name" value="Zona pellucida, ZP-C domain"/>
    <property type="match status" value="1"/>
</dbReference>
<dbReference type="PANTHER" id="PTHR11576">
    <property type="entry name" value="ZONA PELLUCIDA SPERM-BINDING PROTEIN 3"/>
    <property type="match status" value="1"/>
</dbReference>
<dbReference type="InterPro" id="IPR055355">
    <property type="entry name" value="ZP-C"/>
</dbReference>
<keyword evidence="2" id="KW-0325">Glycoprotein</keyword>
<reference evidence="4" key="3">
    <citation type="submission" date="2025-08" db="UniProtKB">
        <authorList>
            <consortium name="Ensembl"/>
        </authorList>
    </citation>
    <scope>IDENTIFICATION</scope>
</reference>
<keyword evidence="1" id="KW-1015">Disulfide bond</keyword>
<evidence type="ECO:0000259" key="3">
    <source>
        <dbReference type="PROSITE" id="PS51034"/>
    </source>
</evidence>
<dbReference type="Pfam" id="PF00100">
    <property type="entry name" value="Zona_pellucida"/>
    <property type="match status" value="1"/>
</dbReference>
<dbReference type="GO" id="GO:2000344">
    <property type="term" value="P:positive regulation of acrosome reaction"/>
    <property type="evidence" value="ECO:0007669"/>
    <property type="project" value="TreeGrafter"/>
</dbReference>
<dbReference type="GO" id="GO:0035803">
    <property type="term" value="P:egg coat formation"/>
    <property type="evidence" value="ECO:0007669"/>
    <property type="project" value="TreeGrafter"/>
</dbReference>
<keyword evidence="5" id="KW-1185">Reference proteome</keyword>
<dbReference type="GO" id="GO:0032190">
    <property type="term" value="F:acrosin binding"/>
    <property type="evidence" value="ECO:0007669"/>
    <property type="project" value="TreeGrafter"/>
</dbReference>
<dbReference type="Proteomes" id="UP000018467">
    <property type="component" value="Unassembled WGS sequence"/>
</dbReference>
<dbReference type="FunFam" id="2.60.40.4100:FF:000002">
    <property type="entry name" value="Zona pellucida sperm-binding protein 3"/>
    <property type="match status" value="1"/>
</dbReference>
<dbReference type="Ensembl" id="ENSAMXT00000034719.1">
    <property type="protein sequence ID" value="ENSAMXP00000035867.1"/>
    <property type="gene ID" value="ENSAMXG00000035354.1"/>
</dbReference>
<evidence type="ECO:0000313" key="4">
    <source>
        <dbReference type="Ensembl" id="ENSAMXP00000035867.1"/>
    </source>
</evidence>
<dbReference type="GO" id="GO:0031012">
    <property type="term" value="C:extracellular matrix"/>
    <property type="evidence" value="ECO:0007669"/>
    <property type="project" value="TreeGrafter"/>
</dbReference>
<reference evidence="5" key="1">
    <citation type="submission" date="2013-03" db="EMBL/GenBank/DDBJ databases">
        <authorList>
            <person name="Jeffery W."/>
            <person name="Warren W."/>
            <person name="Wilson R.K."/>
        </authorList>
    </citation>
    <scope>NUCLEOTIDE SEQUENCE</scope>
    <source>
        <strain evidence="5">female</strain>
    </source>
</reference>
<feature type="domain" description="ZP" evidence="3">
    <location>
        <begin position="103"/>
        <end position="358"/>
    </location>
</feature>
<proteinExistence type="predicted"/>
<evidence type="ECO:0000313" key="5">
    <source>
        <dbReference type="Proteomes" id="UP000018467"/>
    </source>
</evidence>
<name>A0A3B1J0R9_ASTMX</name>
<dbReference type="PANTHER" id="PTHR11576:SF26">
    <property type="entry name" value="ZONA PELLUCIDA GLYCOPROTEIN 3D TANDEM DUPLICATE 2"/>
    <property type="match status" value="1"/>
</dbReference>
<dbReference type="PROSITE" id="PS51034">
    <property type="entry name" value="ZP_2"/>
    <property type="match status" value="1"/>
</dbReference>
<reference evidence="4" key="4">
    <citation type="submission" date="2025-09" db="UniProtKB">
        <authorList>
            <consortium name="Ensembl"/>
        </authorList>
    </citation>
    <scope>IDENTIFICATION</scope>
</reference>
<dbReference type="Bgee" id="ENSAMXG00000035354">
    <property type="expression patterns" value="Expressed in ovary and 4 other cell types or tissues"/>
</dbReference>
<evidence type="ECO:0000256" key="2">
    <source>
        <dbReference type="ARBA" id="ARBA00023180"/>
    </source>
</evidence>
<protein>
    <submittedName>
        <fullName evidence="4">Zona pellucida glycoprotein 3c</fullName>
    </submittedName>
</protein>
<dbReference type="SMART" id="SM00241">
    <property type="entry name" value="ZP"/>
    <property type="match status" value="1"/>
</dbReference>
<dbReference type="Pfam" id="PF23344">
    <property type="entry name" value="ZP-N"/>
    <property type="match status" value="1"/>
</dbReference>
<organism evidence="4 5">
    <name type="scientific">Astyanax mexicanus</name>
    <name type="common">Blind cave fish</name>
    <name type="synonym">Astyanax fasciatus mexicanus</name>
    <dbReference type="NCBI Taxonomy" id="7994"/>
    <lineage>
        <taxon>Eukaryota</taxon>
        <taxon>Metazoa</taxon>
        <taxon>Chordata</taxon>
        <taxon>Craniata</taxon>
        <taxon>Vertebrata</taxon>
        <taxon>Euteleostomi</taxon>
        <taxon>Actinopterygii</taxon>
        <taxon>Neopterygii</taxon>
        <taxon>Teleostei</taxon>
        <taxon>Ostariophysi</taxon>
        <taxon>Characiformes</taxon>
        <taxon>Characoidei</taxon>
        <taxon>Acestrorhamphidae</taxon>
        <taxon>Acestrorhamphinae</taxon>
        <taxon>Astyanax</taxon>
    </lineage>
</organism>
<dbReference type="GO" id="GO:0007339">
    <property type="term" value="P:binding of sperm to zona pellucida"/>
    <property type="evidence" value="ECO:0007669"/>
    <property type="project" value="TreeGrafter"/>
</dbReference>
<dbReference type="AlphaFoldDB" id="A0A3B1J0R9"/>
<evidence type="ECO:0000256" key="1">
    <source>
        <dbReference type="ARBA" id="ARBA00023157"/>
    </source>
</evidence>
<accession>A0A3B1J0R9</accession>
<dbReference type="InterPro" id="IPR042235">
    <property type="entry name" value="ZP-C_dom"/>
</dbReference>
<dbReference type="InterPro" id="IPR048290">
    <property type="entry name" value="ZP_chr"/>
</dbReference>
<dbReference type="InParanoid" id="A0A3B1J0R9"/>
<reference evidence="5" key="2">
    <citation type="journal article" date="2014" name="Nat. Commun.">
        <title>The cavefish genome reveals candidate genes for eye loss.</title>
        <authorList>
            <person name="McGaugh S.E."/>
            <person name="Gross J.B."/>
            <person name="Aken B."/>
            <person name="Blin M."/>
            <person name="Borowsky R."/>
            <person name="Chalopin D."/>
            <person name="Hinaux H."/>
            <person name="Jeffery W.R."/>
            <person name="Keene A."/>
            <person name="Ma L."/>
            <person name="Minx P."/>
            <person name="Murphy D."/>
            <person name="O'Quin K.E."/>
            <person name="Retaux S."/>
            <person name="Rohner N."/>
            <person name="Searle S.M."/>
            <person name="Stahl B.A."/>
            <person name="Tabin C."/>
            <person name="Volff J.N."/>
            <person name="Yoshizawa M."/>
            <person name="Warren W.C."/>
        </authorList>
    </citation>
    <scope>NUCLEOTIDE SEQUENCE [LARGE SCALE GENOMIC DNA]</scope>
    <source>
        <strain evidence="5">female</strain>
    </source>
</reference>
<dbReference type="PRINTS" id="PR00023">
    <property type="entry name" value="ZPELLUCIDA"/>
</dbReference>
<dbReference type="InterPro" id="IPR001507">
    <property type="entry name" value="ZP_dom"/>
</dbReference>
<dbReference type="InterPro" id="IPR055356">
    <property type="entry name" value="ZP-N"/>
</dbReference>